<feature type="chain" id="PRO_5014636793" evidence="1">
    <location>
        <begin position="24"/>
        <end position="136"/>
    </location>
</feature>
<evidence type="ECO:0000256" key="1">
    <source>
        <dbReference type="SAM" id="SignalP"/>
    </source>
</evidence>
<dbReference type="EMBL" id="GGFK01015260">
    <property type="protein sequence ID" value="MBW48581.1"/>
    <property type="molecule type" value="Transcribed_RNA"/>
</dbReference>
<evidence type="ECO:0000313" key="2">
    <source>
        <dbReference type="EMBL" id="MBW48581.1"/>
    </source>
</evidence>
<keyword evidence="1" id="KW-0732">Signal</keyword>
<dbReference type="AlphaFoldDB" id="A0A2M4B6F8"/>
<proteinExistence type="predicted"/>
<sequence>MTTLIEINLTLFMSHSVLPCTEACGKRGEQSGNEPWKRRARRWGTSFAYICASVMVQQRSSFEHALAASACGCCRACCKSNNDEENRTALRSFRGCACWLQSPEAKAPKLCLLNDECCFGVGDIGYRECRQIDSWR</sequence>
<organism evidence="2">
    <name type="scientific">Anopheles triannulatus</name>
    <dbReference type="NCBI Taxonomy" id="58253"/>
    <lineage>
        <taxon>Eukaryota</taxon>
        <taxon>Metazoa</taxon>
        <taxon>Ecdysozoa</taxon>
        <taxon>Arthropoda</taxon>
        <taxon>Hexapoda</taxon>
        <taxon>Insecta</taxon>
        <taxon>Pterygota</taxon>
        <taxon>Neoptera</taxon>
        <taxon>Endopterygota</taxon>
        <taxon>Diptera</taxon>
        <taxon>Nematocera</taxon>
        <taxon>Culicoidea</taxon>
        <taxon>Culicidae</taxon>
        <taxon>Anophelinae</taxon>
        <taxon>Anopheles</taxon>
    </lineage>
</organism>
<feature type="signal peptide" evidence="1">
    <location>
        <begin position="1"/>
        <end position="23"/>
    </location>
</feature>
<reference evidence="2" key="1">
    <citation type="submission" date="2018-01" db="EMBL/GenBank/DDBJ databases">
        <title>An insight into the sialome of Amazonian anophelines.</title>
        <authorList>
            <person name="Ribeiro J.M."/>
            <person name="Scarpassa V."/>
            <person name="Calvo E."/>
        </authorList>
    </citation>
    <scope>NUCLEOTIDE SEQUENCE</scope>
    <source>
        <tissue evidence="2">Salivary glands</tissue>
    </source>
</reference>
<protein>
    <submittedName>
        <fullName evidence="2">Putative secreted protein</fullName>
    </submittedName>
</protein>
<accession>A0A2M4B6F8</accession>
<name>A0A2M4B6F8_9DIPT</name>